<evidence type="ECO:0000259" key="2">
    <source>
        <dbReference type="Pfam" id="PF00135"/>
    </source>
</evidence>
<dbReference type="SUPFAM" id="SSF53474">
    <property type="entry name" value="alpha/beta-Hydrolases"/>
    <property type="match status" value="1"/>
</dbReference>
<dbReference type="InterPro" id="IPR029058">
    <property type="entry name" value="AB_hydrolase_fold"/>
</dbReference>
<dbReference type="Gene3D" id="3.40.50.1820">
    <property type="entry name" value="alpha/beta hydrolase"/>
    <property type="match status" value="1"/>
</dbReference>
<evidence type="ECO:0000313" key="4">
    <source>
        <dbReference type="Proteomes" id="UP000499080"/>
    </source>
</evidence>
<dbReference type="AlphaFoldDB" id="A0A4Y2WWH1"/>
<dbReference type="InterPro" id="IPR002018">
    <property type="entry name" value="CarbesteraseB"/>
</dbReference>
<name>A0A4Y2WWH1_ARAVE</name>
<reference evidence="3 4" key="1">
    <citation type="journal article" date="2019" name="Sci. Rep.">
        <title>Orb-weaving spider Araneus ventricosus genome elucidates the spidroin gene catalogue.</title>
        <authorList>
            <person name="Kono N."/>
            <person name="Nakamura H."/>
            <person name="Ohtoshi R."/>
            <person name="Moran D.A.P."/>
            <person name="Shinohara A."/>
            <person name="Yoshida Y."/>
            <person name="Fujiwara M."/>
            <person name="Mori M."/>
            <person name="Tomita M."/>
            <person name="Arakawa K."/>
        </authorList>
    </citation>
    <scope>NUCLEOTIDE SEQUENCE [LARGE SCALE GENOMIC DNA]</scope>
</reference>
<evidence type="ECO:0000256" key="1">
    <source>
        <dbReference type="ARBA" id="ARBA00023180"/>
    </source>
</evidence>
<feature type="domain" description="Carboxylesterase type B" evidence="2">
    <location>
        <begin position="2"/>
        <end position="91"/>
    </location>
</feature>
<comment type="caution">
    <text evidence="3">The sequence shown here is derived from an EMBL/GenBank/DDBJ whole genome shotgun (WGS) entry which is preliminary data.</text>
</comment>
<accession>A0A4Y2WWH1</accession>
<keyword evidence="1" id="KW-0325">Glycoprotein</keyword>
<keyword evidence="4" id="KW-1185">Reference proteome</keyword>
<evidence type="ECO:0000313" key="3">
    <source>
        <dbReference type="EMBL" id="GBO40840.1"/>
    </source>
</evidence>
<dbReference type="EMBL" id="BGPR01066223">
    <property type="protein sequence ID" value="GBO40840.1"/>
    <property type="molecule type" value="Genomic_DNA"/>
</dbReference>
<gene>
    <name evidence="3" type="ORF">AVEN_253951_1</name>
</gene>
<protein>
    <recommendedName>
        <fullName evidence="2">Carboxylesterase type B domain-containing protein</fullName>
    </recommendedName>
</protein>
<organism evidence="3 4">
    <name type="scientific">Araneus ventricosus</name>
    <name type="common">Orbweaver spider</name>
    <name type="synonym">Epeira ventricosa</name>
    <dbReference type="NCBI Taxonomy" id="182803"/>
    <lineage>
        <taxon>Eukaryota</taxon>
        <taxon>Metazoa</taxon>
        <taxon>Ecdysozoa</taxon>
        <taxon>Arthropoda</taxon>
        <taxon>Chelicerata</taxon>
        <taxon>Arachnida</taxon>
        <taxon>Araneae</taxon>
        <taxon>Araneomorphae</taxon>
        <taxon>Entelegynae</taxon>
        <taxon>Araneoidea</taxon>
        <taxon>Araneidae</taxon>
        <taxon>Araneus</taxon>
    </lineage>
</organism>
<dbReference type="Pfam" id="PF00135">
    <property type="entry name" value="COesterase"/>
    <property type="match status" value="1"/>
</dbReference>
<dbReference type="Proteomes" id="UP000499080">
    <property type="component" value="Unassembled WGS sequence"/>
</dbReference>
<proteinExistence type="predicted"/>
<sequence>MFMTSPLARGLFARAIFQSGSPANLDAEDNSRDFELSQNVSEAVGCTSDGNSLTDNPEEVVRCLKGKVGTHLQMQVNASFEVTTRQICHVKLIANIAETEYEKNLELELATYHLLSGRSKPLGQIGIGQGLLYYFMIPMGSSITLFRSAE</sequence>